<comment type="function">
    <text evidence="9">Vacuolar Fe(2+) uptake transporter.</text>
</comment>
<evidence type="ECO:0000256" key="3">
    <source>
        <dbReference type="ARBA" id="ARBA00022496"/>
    </source>
</evidence>
<evidence type="ECO:0000256" key="5">
    <source>
        <dbReference type="ARBA" id="ARBA00022692"/>
    </source>
</evidence>
<keyword evidence="4 9" id="KW-0926">Vacuole</keyword>
<gene>
    <name evidence="10" type="ORF">POM88_022270</name>
</gene>
<feature type="transmembrane region" description="Helical" evidence="9">
    <location>
        <begin position="188"/>
        <end position="209"/>
    </location>
</feature>
<evidence type="ECO:0000256" key="8">
    <source>
        <dbReference type="ARBA" id="ARBA00044464"/>
    </source>
</evidence>
<proteinExistence type="inferred from homology"/>
<keyword evidence="3" id="KW-0408">Iron</keyword>
<keyword evidence="5 9" id="KW-0812">Transmembrane</keyword>
<dbReference type="AlphaFoldDB" id="A0AAD8IIJ3"/>
<evidence type="ECO:0000256" key="2">
    <source>
        <dbReference type="ARBA" id="ARBA00007049"/>
    </source>
</evidence>
<evidence type="ECO:0000256" key="7">
    <source>
        <dbReference type="ARBA" id="ARBA00023136"/>
    </source>
</evidence>
<dbReference type="GO" id="GO:0030026">
    <property type="term" value="P:intracellular manganese ion homeostasis"/>
    <property type="evidence" value="ECO:0007669"/>
    <property type="project" value="InterPro"/>
</dbReference>
<name>A0AAD8IIJ3_9APIA</name>
<dbReference type="GO" id="GO:0140315">
    <property type="term" value="F:iron ion sequestering activity"/>
    <property type="evidence" value="ECO:0007669"/>
    <property type="project" value="UniProtKB-UniRule"/>
</dbReference>
<comment type="subcellular location">
    <subcellularLocation>
        <location evidence="1 9">Vacuole membrane</location>
        <topology evidence="1 9">Multi-pass membrane protein</topology>
    </subcellularLocation>
</comment>
<keyword evidence="11" id="KW-1185">Reference proteome</keyword>
<evidence type="ECO:0000256" key="6">
    <source>
        <dbReference type="ARBA" id="ARBA00022989"/>
    </source>
</evidence>
<dbReference type="EMBL" id="JAUIZM010000005">
    <property type="protein sequence ID" value="KAK1384535.1"/>
    <property type="molecule type" value="Genomic_DNA"/>
</dbReference>
<sequence length="279" mass="29626">MPSPQHKLSVVNETAESLKRLQRGQWIRAAVLGANDGLLSTTSLMLGVGAAKEDQWSMVLSGLAGAIAGACSMAVGEFVSVSTQRDIERSVIEKCEPEEKHSGDVRIQVNPIANPSAEASKSNVFTVSPSMDHPSKSPTPHPNYSQFLSSAQSPMMKIVMSDARISTLEGPEETFDDRNERLPNPFKAATASAVSFLCGSFFPLLAALLVHDNAIRPIVIVIVASLALVLFGVIGAFLGGSSLRLSAIRVLVGGWIAMGITYGLLKPLDKDGKGGKDKR</sequence>
<dbReference type="GO" id="GO:0005381">
    <property type="term" value="F:iron ion transmembrane transporter activity"/>
    <property type="evidence" value="ECO:0007669"/>
    <property type="project" value="UniProtKB-UniRule"/>
</dbReference>
<keyword evidence="7 9" id="KW-0472">Membrane</keyword>
<dbReference type="PANTHER" id="PTHR31851">
    <property type="entry name" value="FE(2+)/MN(2+) TRANSPORTER PCL1"/>
    <property type="match status" value="1"/>
</dbReference>
<dbReference type="InterPro" id="IPR008217">
    <property type="entry name" value="Ccc1_fam"/>
</dbReference>
<organism evidence="10 11">
    <name type="scientific">Heracleum sosnowskyi</name>
    <dbReference type="NCBI Taxonomy" id="360622"/>
    <lineage>
        <taxon>Eukaryota</taxon>
        <taxon>Viridiplantae</taxon>
        <taxon>Streptophyta</taxon>
        <taxon>Embryophyta</taxon>
        <taxon>Tracheophyta</taxon>
        <taxon>Spermatophyta</taxon>
        <taxon>Magnoliopsida</taxon>
        <taxon>eudicotyledons</taxon>
        <taxon>Gunneridae</taxon>
        <taxon>Pentapetalae</taxon>
        <taxon>asterids</taxon>
        <taxon>campanulids</taxon>
        <taxon>Apiales</taxon>
        <taxon>Apiaceae</taxon>
        <taxon>Apioideae</taxon>
        <taxon>apioid superclade</taxon>
        <taxon>Tordylieae</taxon>
        <taxon>Tordyliinae</taxon>
        <taxon>Heracleum</taxon>
    </lineage>
</organism>
<comment type="catalytic activity">
    <reaction evidence="8">
        <text>Fe(2+)(in) = Fe(2+)(out)</text>
        <dbReference type="Rhea" id="RHEA:28486"/>
        <dbReference type="ChEBI" id="CHEBI:29033"/>
    </reaction>
    <physiologicalReaction direction="left-to-right" evidence="8">
        <dbReference type="Rhea" id="RHEA:28487"/>
    </physiologicalReaction>
</comment>
<feature type="transmembrane region" description="Helical" evidence="9">
    <location>
        <begin position="215"/>
        <end position="239"/>
    </location>
</feature>
<reference evidence="10" key="1">
    <citation type="submission" date="2023-02" db="EMBL/GenBank/DDBJ databases">
        <title>Genome of toxic invasive species Heracleum sosnowskyi carries increased number of genes despite the absence of recent whole-genome duplications.</title>
        <authorList>
            <person name="Schelkunov M."/>
            <person name="Shtratnikova V."/>
            <person name="Makarenko M."/>
            <person name="Klepikova A."/>
            <person name="Omelchenko D."/>
            <person name="Novikova G."/>
            <person name="Obukhova E."/>
            <person name="Bogdanov V."/>
            <person name="Penin A."/>
            <person name="Logacheva M."/>
        </authorList>
    </citation>
    <scope>NUCLEOTIDE SEQUENCE</scope>
    <source>
        <strain evidence="10">Hsosn_3</strain>
        <tissue evidence="10">Leaf</tissue>
    </source>
</reference>
<dbReference type="Proteomes" id="UP001237642">
    <property type="component" value="Unassembled WGS sequence"/>
</dbReference>
<evidence type="ECO:0000256" key="4">
    <source>
        <dbReference type="ARBA" id="ARBA00022554"/>
    </source>
</evidence>
<dbReference type="Pfam" id="PF01988">
    <property type="entry name" value="VIT1"/>
    <property type="match status" value="1"/>
</dbReference>
<evidence type="ECO:0000256" key="9">
    <source>
        <dbReference type="RuleBase" id="RU369115"/>
    </source>
</evidence>
<keyword evidence="9" id="KW-0406">Ion transport</keyword>
<evidence type="ECO:0000256" key="1">
    <source>
        <dbReference type="ARBA" id="ARBA00004128"/>
    </source>
</evidence>
<keyword evidence="9" id="KW-0813">Transport</keyword>
<keyword evidence="6 9" id="KW-1133">Transmembrane helix</keyword>
<evidence type="ECO:0000313" key="10">
    <source>
        <dbReference type="EMBL" id="KAK1384535.1"/>
    </source>
</evidence>
<reference evidence="10" key="2">
    <citation type="submission" date="2023-05" db="EMBL/GenBank/DDBJ databases">
        <authorList>
            <person name="Schelkunov M.I."/>
        </authorList>
    </citation>
    <scope>NUCLEOTIDE SEQUENCE</scope>
    <source>
        <strain evidence="10">Hsosn_3</strain>
        <tissue evidence="10">Leaf</tissue>
    </source>
</reference>
<dbReference type="GO" id="GO:0005774">
    <property type="term" value="C:vacuolar membrane"/>
    <property type="evidence" value="ECO:0007669"/>
    <property type="project" value="UniProtKB-SubCell"/>
</dbReference>
<comment type="caution">
    <text evidence="10">The sequence shown here is derived from an EMBL/GenBank/DDBJ whole genome shotgun (WGS) entry which is preliminary data.</text>
</comment>
<keyword evidence="3" id="KW-0410">Iron transport</keyword>
<comment type="similarity">
    <text evidence="2 9">Belongs to the CCC1 family.</text>
</comment>
<accession>A0AAD8IIJ3</accession>
<protein>
    <recommendedName>
        <fullName evidence="9">Vacuolar iron transporter</fullName>
    </recommendedName>
</protein>
<evidence type="ECO:0000313" key="11">
    <source>
        <dbReference type="Proteomes" id="UP001237642"/>
    </source>
</evidence>
<feature type="transmembrane region" description="Helical" evidence="9">
    <location>
        <begin position="246"/>
        <end position="265"/>
    </location>
</feature>
<dbReference type="GO" id="GO:0005384">
    <property type="term" value="F:manganese ion transmembrane transporter activity"/>
    <property type="evidence" value="ECO:0007669"/>
    <property type="project" value="InterPro"/>
</dbReference>
<comment type="caution">
    <text evidence="9">Lacks conserved residue(s) required for the propagation of feature annotation.</text>
</comment>